<feature type="signal peptide" evidence="1">
    <location>
        <begin position="1"/>
        <end position="19"/>
    </location>
</feature>
<keyword evidence="3" id="KW-1185">Reference proteome</keyword>
<organism evidence="2 3">
    <name type="scientific">Kiloniella litopenaei</name>
    <dbReference type="NCBI Taxonomy" id="1549748"/>
    <lineage>
        <taxon>Bacteria</taxon>
        <taxon>Pseudomonadati</taxon>
        <taxon>Pseudomonadota</taxon>
        <taxon>Alphaproteobacteria</taxon>
        <taxon>Rhodospirillales</taxon>
        <taxon>Kiloniellaceae</taxon>
        <taxon>Kiloniella</taxon>
    </lineage>
</organism>
<dbReference type="InterPro" id="IPR019613">
    <property type="entry name" value="DUF4198"/>
</dbReference>
<gene>
    <name evidence="2" type="ORF">WH95_18065</name>
</gene>
<dbReference type="OrthoDB" id="8205113at2"/>
<evidence type="ECO:0008006" key="4">
    <source>
        <dbReference type="Google" id="ProtNLM"/>
    </source>
</evidence>
<protein>
    <recommendedName>
        <fullName evidence="4">Nickel ABC transporter substrate-binding protein</fullName>
    </recommendedName>
</protein>
<comment type="caution">
    <text evidence="2">The sequence shown here is derived from an EMBL/GenBank/DDBJ whole genome shotgun (WGS) entry which is preliminary data.</text>
</comment>
<dbReference type="RefSeq" id="WP_046509780.1">
    <property type="nucleotide sequence ID" value="NZ_LANI01000031.1"/>
</dbReference>
<keyword evidence="1" id="KW-0732">Signal</keyword>
<evidence type="ECO:0000313" key="2">
    <source>
        <dbReference type="EMBL" id="KKJ75501.1"/>
    </source>
</evidence>
<evidence type="ECO:0000256" key="1">
    <source>
        <dbReference type="SAM" id="SignalP"/>
    </source>
</evidence>
<feature type="chain" id="PRO_5005640445" description="Nickel ABC transporter substrate-binding protein" evidence="1">
    <location>
        <begin position="20"/>
        <end position="238"/>
    </location>
</feature>
<proteinExistence type="predicted"/>
<evidence type="ECO:0000313" key="3">
    <source>
        <dbReference type="Proteomes" id="UP000034491"/>
    </source>
</evidence>
<name>A0A0M2R1H6_9PROT</name>
<dbReference type="EMBL" id="LANI01000031">
    <property type="protein sequence ID" value="KKJ75501.1"/>
    <property type="molecule type" value="Genomic_DNA"/>
</dbReference>
<dbReference type="AlphaFoldDB" id="A0A0M2R1H6"/>
<accession>A0A0M2R1H6</accession>
<dbReference type="Proteomes" id="UP000034491">
    <property type="component" value="Unassembled WGS sequence"/>
</dbReference>
<reference evidence="2 3" key="1">
    <citation type="submission" date="2015-03" db="EMBL/GenBank/DDBJ databases">
        <title>Genome sequence of Kiloniella sp. P1-1, isolated from the gut microflora of Pacific white shrimp, Penaeus vannamei.</title>
        <authorList>
            <person name="Shao Z."/>
            <person name="Wang L."/>
            <person name="Li X."/>
        </authorList>
    </citation>
    <scope>NUCLEOTIDE SEQUENCE [LARGE SCALE GENOMIC DNA]</scope>
    <source>
        <strain evidence="2 3">P1-1</strain>
    </source>
</reference>
<dbReference type="Pfam" id="PF10670">
    <property type="entry name" value="DUF4198"/>
    <property type="match status" value="1"/>
</dbReference>
<sequence length="238" mass="26392">MIKILSALLLTLLPATSFAHGIWITDRFGEPSIVYGHGASDDSYDGKKLKSVQIHMPDGSVNDGKTHKTDSYINIKIPKKAQAVTATFDNGYWTKDTKGKWHNQKKSAVENPVSSGHYFKYTTHIPLGASALDKPLGLPLEIFPLQNPHELEQGDKLSLRVLLNQKPVEGLKVIADYINDEAADKAITDEKGEVTITIRNQELNVIAVSTTKELEDKTDADKEGYFSTLSFALEHKHH</sequence>
<dbReference type="STRING" id="1549748.WH95_18065"/>